<dbReference type="PANTHER" id="PTHR43808:SF8">
    <property type="entry name" value="PEPTIDASE M20 DIMERISATION DOMAIN-CONTAINING PROTEIN"/>
    <property type="match status" value="1"/>
</dbReference>
<dbReference type="Pfam" id="PF07687">
    <property type="entry name" value="M20_dimer"/>
    <property type="match status" value="1"/>
</dbReference>
<keyword evidence="8" id="KW-1185">Reference proteome</keyword>
<evidence type="ECO:0000259" key="6">
    <source>
        <dbReference type="Pfam" id="PF07687"/>
    </source>
</evidence>
<evidence type="ECO:0000256" key="1">
    <source>
        <dbReference type="ARBA" id="ARBA00001947"/>
    </source>
</evidence>
<evidence type="ECO:0000313" key="7">
    <source>
        <dbReference type="EMBL" id="UUY04484.1"/>
    </source>
</evidence>
<proteinExistence type="inferred from homology"/>
<dbReference type="InterPro" id="IPR002933">
    <property type="entry name" value="Peptidase_M20"/>
</dbReference>
<name>A0ABY5PIH1_9ACTN</name>
<dbReference type="SUPFAM" id="SSF53187">
    <property type="entry name" value="Zn-dependent exopeptidases"/>
    <property type="match status" value="1"/>
</dbReference>
<sequence>MGDLQASATSLLQRLIQFNTVNPPGNERVAQEWLAGLLRDAGFEVTLVGAEPERMNLVARLRGAADGPVLALLSHVDTVLATASEWTHDPWSGDVAGGFLWGRGALDMKSQTACEVAAALELAQSGWRPGVGDLLVVVLADEETGGSFGAQWICEHHPDLVRANYVLNEGAGAHFEYDGARRYGVCVAEKGVFRFRVRTDGVAGHASYPKMGDNALLKMAPIIERLGSQQPGFDLTPAPEALLRGLGLDVSVDPGVALDQLRARDARLAALVEPMLGVTFAPTKIRASEKINVIPSMAELSVDCRVPPGLGREKAEERIRDVLGDTGFTIEFAEQVMGNASPVDSPLRAALDRWVGANDPGATTIPVILPGFTDSRTWRSTFGDDVVAYGFFPQRHMSLHDIAPLIHGADERIDVRDLGFAAACFRDVTVDLLGAPHDRH</sequence>
<comment type="cofactor">
    <cofactor evidence="1">
        <name>Zn(2+)</name>
        <dbReference type="ChEBI" id="CHEBI:29105"/>
    </cofactor>
</comment>
<evidence type="ECO:0000256" key="3">
    <source>
        <dbReference type="ARBA" id="ARBA00022723"/>
    </source>
</evidence>
<comment type="similarity">
    <text evidence="2">Belongs to the peptidase M20A family.</text>
</comment>
<accession>A0ABY5PIH1</accession>
<evidence type="ECO:0000256" key="5">
    <source>
        <dbReference type="ARBA" id="ARBA00022833"/>
    </source>
</evidence>
<evidence type="ECO:0000313" key="8">
    <source>
        <dbReference type="Proteomes" id="UP001058860"/>
    </source>
</evidence>
<evidence type="ECO:0000256" key="4">
    <source>
        <dbReference type="ARBA" id="ARBA00022801"/>
    </source>
</evidence>
<keyword evidence="5" id="KW-0862">Zinc</keyword>
<keyword evidence="3" id="KW-0479">Metal-binding</keyword>
<dbReference type="Gene3D" id="1.10.150.900">
    <property type="match status" value="1"/>
</dbReference>
<dbReference type="RefSeq" id="WP_353864967.1">
    <property type="nucleotide sequence ID" value="NZ_CP088295.1"/>
</dbReference>
<dbReference type="Proteomes" id="UP001058860">
    <property type="component" value="Chromosome"/>
</dbReference>
<dbReference type="PANTHER" id="PTHR43808">
    <property type="entry name" value="ACETYLORNITHINE DEACETYLASE"/>
    <property type="match status" value="1"/>
</dbReference>
<dbReference type="InterPro" id="IPR050072">
    <property type="entry name" value="Peptidase_M20A"/>
</dbReference>
<dbReference type="Pfam" id="PF01546">
    <property type="entry name" value="Peptidase_M20"/>
    <property type="match status" value="1"/>
</dbReference>
<dbReference type="EMBL" id="CP088295">
    <property type="protein sequence ID" value="UUY04484.1"/>
    <property type="molecule type" value="Genomic_DNA"/>
</dbReference>
<dbReference type="PROSITE" id="PS00758">
    <property type="entry name" value="ARGE_DAPE_CPG2_1"/>
    <property type="match status" value="1"/>
</dbReference>
<dbReference type="InterPro" id="IPR001261">
    <property type="entry name" value="ArgE/DapE_CS"/>
</dbReference>
<evidence type="ECO:0000256" key="2">
    <source>
        <dbReference type="ARBA" id="ARBA00006247"/>
    </source>
</evidence>
<organism evidence="7 8">
    <name type="scientific">Svornostia abyssi</name>
    <dbReference type="NCBI Taxonomy" id="2898438"/>
    <lineage>
        <taxon>Bacteria</taxon>
        <taxon>Bacillati</taxon>
        <taxon>Actinomycetota</taxon>
        <taxon>Thermoleophilia</taxon>
        <taxon>Solirubrobacterales</taxon>
        <taxon>Baekduiaceae</taxon>
        <taxon>Svornostia</taxon>
    </lineage>
</organism>
<feature type="domain" description="Peptidase M20 dimerisation" evidence="6">
    <location>
        <begin position="187"/>
        <end position="325"/>
    </location>
</feature>
<gene>
    <name evidence="7" type="ORF">LRS13_02820</name>
</gene>
<protein>
    <submittedName>
        <fullName evidence="7">M20/M25/M40 family metallo-hydrolase</fullName>
    </submittedName>
</protein>
<dbReference type="SUPFAM" id="SSF55031">
    <property type="entry name" value="Bacterial exopeptidase dimerisation domain"/>
    <property type="match status" value="1"/>
</dbReference>
<dbReference type="Gene3D" id="3.40.630.10">
    <property type="entry name" value="Zn peptidases"/>
    <property type="match status" value="1"/>
</dbReference>
<dbReference type="InterPro" id="IPR036264">
    <property type="entry name" value="Bact_exopeptidase_dim_dom"/>
</dbReference>
<dbReference type="InterPro" id="IPR011650">
    <property type="entry name" value="Peptidase_M20_dimer"/>
</dbReference>
<reference evidence="8" key="1">
    <citation type="submission" date="2021-11" db="EMBL/GenBank/DDBJ databases">
        <title>Cultivation dependent microbiological survey of springs from the worlds oldest radium mine currently devoted to the extraction of radon-saturated water.</title>
        <authorList>
            <person name="Kapinusova G."/>
            <person name="Smrhova T."/>
            <person name="Strejcek M."/>
            <person name="Suman J."/>
            <person name="Jani K."/>
            <person name="Pajer P."/>
            <person name="Uhlik O."/>
        </authorList>
    </citation>
    <scope>NUCLEOTIDE SEQUENCE [LARGE SCALE GENOMIC DNA]</scope>
    <source>
        <strain evidence="8">J379</strain>
    </source>
</reference>
<keyword evidence="4" id="KW-0378">Hydrolase</keyword>
<dbReference type="Gene3D" id="3.30.70.360">
    <property type="match status" value="1"/>
</dbReference>